<feature type="transmembrane region" description="Helical" evidence="1">
    <location>
        <begin position="68"/>
        <end position="93"/>
    </location>
</feature>
<gene>
    <name evidence="2" type="ORF">ACFQ2V_07855</name>
</gene>
<keyword evidence="1" id="KW-0472">Membrane</keyword>
<organism evidence="2 3">
    <name type="scientific">Terrabacter terrigena</name>
    <dbReference type="NCBI Taxonomy" id="574718"/>
    <lineage>
        <taxon>Bacteria</taxon>
        <taxon>Bacillati</taxon>
        <taxon>Actinomycetota</taxon>
        <taxon>Actinomycetes</taxon>
        <taxon>Micrococcales</taxon>
        <taxon>Intrasporangiaceae</taxon>
        <taxon>Terrabacter</taxon>
    </lineage>
</organism>
<comment type="caution">
    <text evidence="2">The sequence shown here is derived from an EMBL/GenBank/DDBJ whole genome shotgun (WGS) entry which is preliminary data.</text>
</comment>
<dbReference type="EMBL" id="JBHTKH010000004">
    <property type="protein sequence ID" value="MFD1054216.1"/>
    <property type="molecule type" value="Genomic_DNA"/>
</dbReference>
<name>A0ABW3MUJ1_9MICO</name>
<accession>A0ABW3MUJ1</accession>
<keyword evidence="1" id="KW-1133">Transmembrane helix</keyword>
<dbReference type="RefSeq" id="WP_386052120.1">
    <property type="nucleotide sequence ID" value="NZ_JBHTKH010000004.1"/>
</dbReference>
<keyword evidence="1" id="KW-0812">Transmembrane</keyword>
<evidence type="ECO:0000313" key="3">
    <source>
        <dbReference type="Proteomes" id="UP001597046"/>
    </source>
</evidence>
<dbReference type="Proteomes" id="UP001597046">
    <property type="component" value="Unassembled WGS sequence"/>
</dbReference>
<protein>
    <recommendedName>
        <fullName evidence="4">DUF4190 domain-containing protein</fullName>
    </recommendedName>
</protein>
<evidence type="ECO:0008006" key="4">
    <source>
        <dbReference type="Google" id="ProtNLM"/>
    </source>
</evidence>
<feature type="transmembrane region" description="Helical" evidence="1">
    <location>
        <begin position="37"/>
        <end position="56"/>
    </location>
</feature>
<proteinExistence type="predicted"/>
<keyword evidence="3" id="KW-1185">Reference proteome</keyword>
<evidence type="ECO:0000313" key="2">
    <source>
        <dbReference type="EMBL" id="MFD1054216.1"/>
    </source>
</evidence>
<evidence type="ECO:0000256" key="1">
    <source>
        <dbReference type="SAM" id="Phobius"/>
    </source>
</evidence>
<sequence length="96" mass="9959">MSETDRPRDAASAQLAAAASEAPLARGALLVSLSGAVFGFVFLPQLLGLALAGLSLARREPNGRRPAILAAAVAVAFTVVWAVAIGLLFKWWATSR</sequence>
<reference evidence="3" key="1">
    <citation type="journal article" date="2019" name="Int. J. Syst. Evol. Microbiol.">
        <title>The Global Catalogue of Microorganisms (GCM) 10K type strain sequencing project: providing services to taxonomists for standard genome sequencing and annotation.</title>
        <authorList>
            <consortium name="The Broad Institute Genomics Platform"/>
            <consortium name="The Broad Institute Genome Sequencing Center for Infectious Disease"/>
            <person name="Wu L."/>
            <person name="Ma J."/>
        </authorList>
    </citation>
    <scope>NUCLEOTIDE SEQUENCE [LARGE SCALE GENOMIC DNA]</scope>
    <source>
        <strain evidence="3">CCUG 57508</strain>
    </source>
</reference>